<evidence type="ECO:0000313" key="3">
    <source>
        <dbReference type="Proteomes" id="UP000214880"/>
    </source>
</evidence>
<proteinExistence type="predicted"/>
<dbReference type="STRING" id="146817.SAMN04488502_10994"/>
<dbReference type="RefSeq" id="WP_092074452.1">
    <property type="nucleotide sequence ID" value="NZ_FNHB01000009.1"/>
</dbReference>
<dbReference type="PANTHER" id="PTHR37811:SF2">
    <property type="entry name" value="ABM DOMAIN-CONTAINING PROTEIN"/>
    <property type="match status" value="1"/>
</dbReference>
<evidence type="ECO:0000313" key="2">
    <source>
        <dbReference type="EMBL" id="SDM95819.1"/>
    </source>
</evidence>
<keyword evidence="3" id="KW-1185">Reference proteome</keyword>
<dbReference type="SUPFAM" id="SSF54909">
    <property type="entry name" value="Dimeric alpha+beta barrel"/>
    <property type="match status" value="1"/>
</dbReference>
<organism evidence="2 3">
    <name type="scientific">Dendrosporobacter quercicolus</name>
    <dbReference type="NCBI Taxonomy" id="146817"/>
    <lineage>
        <taxon>Bacteria</taxon>
        <taxon>Bacillati</taxon>
        <taxon>Bacillota</taxon>
        <taxon>Negativicutes</taxon>
        <taxon>Selenomonadales</taxon>
        <taxon>Sporomusaceae</taxon>
        <taxon>Dendrosporobacter</taxon>
    </lineage>
</organism>
<sequence length="105" mass="12228">MVAVIFEVTPFKAGKAEYLRLAAGLREHLVKMPGFISAERFQSLAHPEKLLSISFWESEAAAERWRKFEPHYFAQDKGRDQLFKNYRIRVGDVIRDDELTEAAER</sequence>
<dbReference type="Gene3D" id="3.30.70.100">
    <property type="match status" value="1"/>
</dbReference>
<dbReference type="PROSITE" id="PS51725">
    <property type="entry name" value="ABM"/>
    <property type="match status" value="1"/>
</dbReference>
<dbReference type="AlphaFoldDB" id="A0A1G9XG80"/>
<dbReference type="InterPro" id="IPR052936">
    <property type="entry name" value="Jasmonate_Hydroxylase-like"/>
</dbReference>
<feature type="domain" description="ABM" evidence="1">
    <location>
        <begin position="1"/>
        <end position="90"/>
    </location>
</feature>
<protein>
    <submittedName>
        <fullName evidence="2">Heme-degrading monooxygenase HmoA</fullName>
    </submittedName>
</protein>
<dbReference type="Proteomes" id="UP000214880">
    <property type="component" value="Unassembled WGS sequence"/>
</dbReference>
<dbReference type="PANTHER" id="PTHR37811">
    <property type="entry name" value="BLL5343 PROTEIN"/>
    <property type="match status" value="1"/>
</dbReference>
<dbReference type="Pfam" id="PF03992">
    <property type="entry name" value="ABM"/>
    <property type="match status" value="1"/>
</dbReference>
<dbReference type="GO" id="GO:0004497">
    <property type="term" value="F:monooxygenase activity"/>
    <property type="evidence" value="ECO:0007669"/>
    <property type="project" value="UniProtKB-KW"/>
</dbReference>
<dbReference type="InterPro" id="IPR007138">
    <property type="entry name" value="ABM_dom"/>
</dbReference>
<gene>
    <name evidence="2" type="ORF">SAMN04488502_10994</name>
</gene>
<dbReference type="OrthoDB" id="9798439at2"/>
<evidence type="ECO:0000259" key="1">
    <source>
        <dbReference type="PROSITE" id="PS51725"/>
    </source>
</evidence>
<dbReference type="InterPro" id="IPR011008">
    <property type="entry name" value="Dimeric_a/b-barrel"/>
</dbReference>
<keyword evidence="2" id="KW-0560">Oxidoreductase</keyword>
<accession>A0A1G9XG80</accession>
<reference evidence="2 3" key="1">
    <citation type="submission" date="2016-10" db="EMBL/GenBank/DDBJ databases">
        <authorList>
            <person name="de Groot N.N."/>
        </authorList>
    </citation>
    <scope>NUCLEOTIDE SEQUENCE [LARGE SCALE GENOMIC DNA]</scope>
    <source>
        <strain evidence="2 3">DSM 1736</strain>
    </source>
</reference>
<keyword evidence="2" id="KW-0503">Monooxygenase</keyword>
<dbReference type="EMBL" id="FNHB01000009">
    <property type="protein sequence ID" value="SDM95819.1"/>
    <property type="molecule type" value="Genomic_DNA"/>
</dbReference>
<name>A0A1G9XG80_9FIRM</name>